<keyword evidence="3" id="KW-1185">Reference proteome</keyword>
<evidence type="ECO:0008006" key="4">
    <source>
        <dbReference type="Google" id="ProtNLM"/>
    </source>
</evidence>
<dbReference type="InterPro" id="IPR008993">
    <property type="entry name" value="TIMP-like_OB-fold"/>
</dbReference>
<organism evidence="2 3">
    <name type="scientific">Mytilus galloprovincialis</name>
    <name type="common">Mediterranean mussel</name>
    <dbReference type="NCBI Taxonomy" id="29158"/>
    <lineage>
        <taxon>Eukaryota</taxon>
        <taxon>Metazoa</taxon>
        <taxon>Spiralia</taxon>
        <taxon>Lophotrochozoa</taxon>
        <taxon>Mollusca</taxon>
        <taxon>Bivalvia</taxon>
        <taxon>Autobranchia</taxon>
        <taxon>Pteriomorphia</taxon>
        <taxon>Mytilida</taxon>
        <taxon>Mytiloidea</taxon>
        <taxon>Mytilidae</taxon>
        <taxon>Mytilinae</taxon>
        <taxon>Mytilus</taxon>
    </lineage>
</organism>
<proteinExistence type="predicted"/>
<dbReference type="EMBL" id="UYJE01002149">
    <property type="protein sequence ID" value="VDI08130.1"/>
    <property type="molecule type" value="Genomic_DNA"/>
</dbReference>
<accession>A0A8B6CS75</accession>
<dbReference type="Gene3D" id="2.40.50.120">
    <property type="match status" value="1"/>
</dbReference>
<gene>
    <name evidence="2" type="ORF">MGAL_10B044644</name>
</gene>
<dbReference type="SUPFAM" id="SSF50242">
    <property type="entry name" value="TIMP-like"/>
    <property type="match status" value="1"/>
</dbReference>
<dbReference type="Proteomes" id="UP000596742">
    <property type="component" value="Unassembled WGS sequence"/>
</dbReference>
<feature type="chain" id="PRO_5032580135" description="NTR domain-containing protein" evidence="1">
    <location>
        <begin position="23"/>
        <end position="170"/>
    </location>
</feature>
<sequence length="170" mass="19222">MKPTIVTMICLVLLCVLSEARGRRCKKCPQYDTNQKKLCRATFATKGIIKSQRRVGDKIEYTVKPNYNFIIKLPSIVKILSPTSECGVFLSTGYEYLISGVKSRYGNTYETHNCFWNDQWIDIPANTQTELTNGKMYARFPVSTLLKSDNDVVFNIKMVAYALGVPPSST</sequence>
<name>A0A8B6CS75_MYTGA</name>
<dbReference type="AlphaFoldDB" id="A0A8B6CS75"/>
<reference evidence="2" key="1">
    <citation type="submission" date="2018-11" db="EMBL/GenBank/DDBJ databases">
        <authorList>
            <person name="Alioto T."/>
            <person name="Alioto T."/>
        </authorList>
    </citation>
    <scope>NUCLEOTIDE SEQUENCE</scope>
</reference>
<evidence type="ECO:0000313" key="3">
    <source>
        <dbReference type="Proteomes" id="UP000596742"/>
    </source>
</evidence>
<comment type="caution">
    <text evidence="2">The sequence shown here is derived from an EMBL/GenBank/DDBJ whole genome shotgun (WGS) entry which is preliminary data.</text>
</comment>
<feature type="signal peptide" evidence="1">
    <location>
        <begin position="1"/>
        <end position="22"/>
    </location>
</feature>
<keyword evidence="1" id="KW-0732">Signal</keyword>
<protein>
    <recommendedName>
        <fullName evidence="4">NTR domain-containing protein</fullName>
    </recommendedName>
</protein>
<evidence type="ECO:0000313" key="2">
    <source>
        <dbReference type="EMBL" id="VDI08130.1"/>
    </source>
</evidence>
<evidence type="ECO:0000256" key="1">
    <source>
        <dbReference type="SAM" id="SignalP"/>
    </source>
</evidence>